<feature type="domain" description="YTH" evidence="3">
    <location>
        <begin position="379"/>
        <end position="516"/>
    </location>
</feature>
<evidence type="ECO:0000313" key="4">
    <source>
        <dbReference type="EMBL" id="GAV91689.1"/>
    </source>
</evidence>
<dbReference type="InParanoid" id="A0A1Q3DGY1"/>
<dbReference type="GO" id="GO:0061157">
    <property type="term" value="P:mRNA destabilization"/>
    <property type="evidence" value="ECO:0007669"/>
    <property type="project" value="TreeGrafter"/>
</dbReference>
<dbReference type="Pfam" id="PF04146">
    <property type="entry name" value="YTH"/>
    <property type="match status" value="1"/>
</dbReference>
<dbReference type="Proteomes" id="UP000187406">
    <property type="component" value="Unassembled WGS sequence"/>
</dbReference>
<evidence type="ECO:0000313" key="5">
    <source>
        <dbReference type="Proteomes" id="UP000187406"/>
    </source>
</evidence>
<sequence length="610" mass="68119">MDSKERIADPNKLKDQNAVTVGSLRGDTDQLGSFRPAGDNNAAYSPNVHTYRGHSVNHGAGYENAAGKQGMYHPYINADGLGNGSQGMYNVPPPLAFYGHGCVPQMPHRPYAPVITQIPSVRDHAQYNARQFSTLGAPYCQLPSTPNMPFIDSPTLASQEKLQINFDLQGDGGFGLRPDYPTPLGSSGRGSNLSGNSHERSFSHQGFERFGVDGLWLDWLKPFKEKNSLHQISSQAASLKPFRSLEMSVSNIGMASPQKESCFKFGSCSGSTYRGYPYSWHDRCSGYENISTSGLGMNCQNWPTLNEARQRRRCNDFSCSCNVMLDIISERNRGPRAFKPKTQITANGSNAKSSSNGIIYDSRNEFFNRLDFVTSYKDARFFVIKSYSEDNIHRSIKYGLWASTPNGNKKLDAAYREAKEREGACPIFLLFSVNASAQFCGVAEMVGPVDFDKSVDYWLQDKWSGQFPVKWHILKDVPNSQFRHILLENNDKKPVTNSRDTQEVELGQGIQILNIFKNYIIFSSILDDFYFYEERQQAMKERKAKQQESQVATPADVLSEQPNPISLSSDVIKKISKSFAQAVLLNESGKTSLLLLPLGDVGVKPERKKL</sequence>
<dbReference type="GO" id="GO:0005737">
    <property type="term" value="C:cytoplasm"/>
    <property type="evidence" value="ECO:0007669"/>
    <property type="project" value="TreeGrafter"/>
</dbReference>
<dbReference type="InterPro" id="IPR007275">
    <property type="entry name" value="YTH_domain"/>
</dbReference>
<dbReference type="PANTHER" id="PTHR12357:SF120">
    <property type="entry name" value="YTH DOMAIN-CONTAINING FAMILY PROTEIN"/>
    <property type="match status" value="1"/>
</dbReference>
<dbReference type="InterPro" id="IPR045168">
    <property type="entry name" value="YTH_prot"/>
</dbReference>
<reference evidence="5" key="1">
    <citation type="submission" date="2016-04" db="EMBL/GenBank/DDBJ databases">
        <title>Cephalotus genome sequencing.</title>
        <authorList>
            <person name="Fukushima K."/>
            <person name="Hasebe M."/>
            <person name="Fang X."/>
        </authorList>
    </citation>
    <scope>NUCLEOTIDE SEQUENCE [LARGE SCALE GENOMIC DNA]</scope>
    <source>
        <strain evidence="5">cv. St1</strain>
    </source>
</reference>
<dbReference type="AlphaFoldDB" id="A0A1Q3DGY1"/>
<evidence type="ECO:0000259" key="3">
    <source>
        <dbReference type="PROSITE" id="PS50882"/>
    </source>
</evidence>
<protein>
    <recommendedName>
        <fullName evidence="1">YTH domain-containing family protein</fullName>
    </recommendedName>
</protein>
<dbReference type="PANTHER" id="PTHR12357">
    <property type="entry name" value="YTH YT521-B HOMOLOGY DOMAIN-CONTAINING"/>
    <property type="match status" value="1"/>
</dbReference>
<feature type="compositionally biased region" description="Basic and acidic residues" evidence="2">
    <location>
        <begin position="1"/>
        <end position="15"/>
    </location>
</feature>
<name>A0A1Q3DGY1_CEPFO</name>
<keyword evidence="5" id="KW-1185">Reference proteome</keyword>
<dbReference type="EMBL" id="BDDD01007853">
    <property type="protein sequence ID" value="GAV91689.1"/>
    <property type="molecule type" value="Genomic_DNA"/>
</dbReference>
<feature type="region of interest" description="Disordered" evidence="2">
    <location>
        <begin position="1"/>
        <end position="40"/>
    </location>
</feature>
<dbReference type="CDD" id="cd21134">
    <property type="entry name" value="YTH"/>
    <property type="match status" value="1"/>
</dbReference>
<dbReference type="Gene3D" id="3.10.590.10">
    <property type="entry name" value="ph1033 like domains"/>
    <property type="match status" value="1"/>
</dbReference>
<keyword evidence="1" id="KW-0694">RNA-binding</keyword>
<comment type="caution">
    <text evidence="4">The sequence shown here is derived from an EMBL/GenBank/DDBJ whole genome shotgun (WGS) entry which is preliminary data.</text>
</comment>
<gene>
    <name evidence="4" type="ORF">CFOL_v3_35079</name>
</gene>
<dbReference type="GO" id="GO:0003729">
    <property type="term" value="F:mRNA binding"/>
    <property type="evidence" value="ECO:0007669"/>
    <property type="project" value="UniProtKB-UniRule"/>
</dbReference>
<proteinExistence type="inferred from homology"/>
<comment type="similarity">
    <text evidence="1">Belongs to the YTHDF family.</text>
</comment>
<evidence type="ECO:0000256" key="1">
    <source>
        <dbReference type="RuleBase" id="RU369095"/>
    </source>
</evidence>
<comment type="function">
    <text evidence="1">Specifically recognizes and binds N6-methyladenosine (m6A)-containing RNAs, and regulates mRNA stability. M6A is a modification present at internal sites of mRNAs and some non-coding RNAs and plays a role in mRNA stability and processing.</text>
</comment>
<dbReference type="PROSITE" id="PS50882">
    <property type="entry name" value="YTH"/>
    <property type="match status" value="1"/>
</dbReference>
<evidence type="ECO:0000256" key="2">
    <source>
        <dbReference type="SAM" id="MobiDB-lite"/>
    </source>
</evidence>
<dbReference type="STRING" id="3775.A0A1Q3DGY1"/>
<accession>A0A1Q3DGY1</accession>
<organism evidence="4 5">
    <name type="scientific">Cephalotus follicularis</name>
    <name type="common">Albany pitcher plant</name>
    <dbReference type="NCBI Taxonomy" id="3775"/>
    <lineage>
        <taxon>Eukaryota</taxon>
        <taxon>Viridiplantae</taxon>
        <taxon>Streptophyta</taxon>
        <taxon>Embryophyta</taxon>
        <taxon>Tracheophyta</taxon>
        <taxon>Spermatophyta</taxon>
        <taxon>Magnoliopsida</taxon>
        <taxon>eudicotyledons</taxon>
        <taxon>Gunneridae</taxon>
        <taxon>Pentapetalae</taxon>
        <taxon>rosids</taxon>
        <taxon>fabids</taxon>
        <taxon>Oxalidales</taxon>
        <taxon>Cephalotaceae</taxon>
        <taxon>Cephalotus</taxon>
    </lineage>
</organism>
<dbReference type="OrthoDB" id="306690at2759"/>
<dbReference type="GO" id="GO:1990247">
    <property type="term" value="F:N6-methyladenosine-containing RNA reader activity"/>
    <property type="evidence" value="ECO:0007669"/>
    <property type="project" value="UniProtKB-UniRule"/>
</dbReference>